<evidence type="ECO:0000256" key="1">
    <source>
        <dbReference type="ARBA" id="ARBA00022679"/>
    </source>
</evidence>
<dbReference type="Pfam" id="PF02458">
    <property type="entry name" value="Transferase"/>
    <property type="match status" value="1"/>
</dbReference>
<sequence>MAVKVIEESRISPPQHSTPPETSLPLTFFDVFWIIMPPVKRLFFYEFHHSNQHFIETVLPHMKHSLSQALQLFYPFAGHLITDPDDHHDSVPEIACSHGDSITLTVAETDSDFKHLSGHHARDVSDFFPLVPKLDSQLLALQVTLFPNSGIAVGITNSHVVADGKITTHFVKYWASLCKLGTENPLVPLISESSVFPFFDRSVVNDPKGLDKLYLKQIRELEELIKSNQVADALTPIAPTDIVVRATFVLGSVEIEKLKQWVTSKMKSRLSLSSSDTAFHVSTFVIVCAYVWVCWTKCKSRGDNEDGERLFFAFGGDFRGRLDPPLPKFYFGNCIIGVAAEANKRDIIGEDGMVVAAELIGRHIQELNKQSKMEGGETYISNISSVFRSGAKVLSVAGSPKFKVYETDFGWGRPRKVEVVSIEDSGAISLSESRDDENGGVEVGLVLSKLEMDCFASQFQQTLKGVTD</sequence>
<evidence type="ECO:0000256" key="3">
    <source>
        <dbReference type="SAM" id="MobiDB-lite"/>
    </source>
</evidence>
<accession>A0AAP0I4N8</accession>
<dbReference type="InterPro" id="IPR051504">
    <property type="entry name" value="Plant_metabolite_acyltrans"/>
</dbReference>
<reference evidence="4 5" key="1">
    <citation type="submission" date="2024-01" db="EMBL/GenBank/DDBJ databases">
        <title>Genome assemblies of Stephania.</title>
        <authorList>
            <person name="Yang L."/>
        </authorList>
    </citation>
    <scope>NUCLEOTIDE SEQUENCE [LARGE SCALE GENOMIC DNA]</scope>
    <source>
        <strain evidence="4">YNDBR</strain>
        <tissue evidence="4">Leaf</tissue>
    </source>
</reference>
<dbReference type="Proteomes" id="UP001420932">
    <property type="component" value="Unassembled WGS sequence"/>
</dbReference>
<feature type="compositionally biased region" description="Basic and acidic residues" evidence="3">
    <location>
        <begin position="1"/>
        <end position="10"/>
    </location>
</feature>
<dbReference type="AlphaFoldDB" id="A0AAP0I4N8"/>
<gene>
    <name evidence="4" type="ORF">Syun_024601</name>
</gene>
<evidence type="ECO:0000313" key="4">
    <source>
        <dbReference type="EMBL" id="KAK9108590.1"/>
    </source>
</evidence>
<evidence type="ECO:0000256" key="2">
    <source>
        <dbReference type="ARBA" id="ARBA00023315"/>
    </source>
</evidence>
<keyword evidence="1" id="KW-0808">Transferase</keyword>
<proteinExistence type="predicted"/>
<protein>
    <submittedName>
        <fullName evidence="4">Uncharacterized protein</fullName>
    </submittedName>
</protein>
<keyword evidence="5" id="KW-1185">Reference proteome</keyword>
<feature type="region of interest" description="Disordered" evidence="3">
    <location>
        <begin position="1"/>
        <end position="20"/>
    </location>
</feature>
<dbReference type="Gene3D" id="3.30.559.10">
    <property type="entry name" value="Chloramphenicol acetyltransferase-like domain"/>
    <property type="match status" value="2"/>
</dbReference>
<comment type="caution">
    <text evidence="4">The sequence shown here is derived from an EMBL/GenBank/DDBJ whole genome shotgun (WGS) entry which is preliminary data.</text>
</comment>
<evidence type="ECO:0000313" key="5">
    <source>
        <dbReference type="Proteomes" id="UP001420932"/>
    </source>
</evidence>
<dbReference type="GO" id="GO:0016747">
    <property type="term" value="F:acyltransferase activity, transferring groups other than amino-acyl groups"/>
    <property type="evidence" value="ECO:0007669"/>
    <property type="project" value="UniProtKB-ARBA"/>
</dbReference>
<dbReference type="InterPro" id="IPR023213">
    <property type="entry name" value="CAT-like_dom_sf"/>
</dbReference>
<organism evidence="4 5">
    <name type="scientific">Stephania yunnanensis</name>
    <dbReference type="NCBI Taxonomy" id="152371"/>
    <lineage>
        <taxon>Eukaryota</taxon>
        <taxon>Viridiplantae</taxon>
        <taxon>Streptophyta</taxon>
        <taxon>Embryophyta</taxon>
        <taxon>Tracheophyta</taxon>
        <taxon>Spermatophyta</taxon>
        <taxon>Magnoliopsida</taxon>
        <taxon>Ranunculales</taxon>
        <taxon>Menispermaceae</taxon>
        <taxon>Menispermoideae</taxon>
        <taxon>Cissampelideae</taxon>
        <taxon>Stephania</taxon>
    </lineage>
</organism>
<dbReference type="PANTHER" id="PTHR31625">
    <property type="match status" value="1"/>
</dbReference>
<name>A0AAP0I4N8_9MAGN</name>
<dbReference type="EMBL" id="JBBNAF010000010">
    <property type="protein sequence ID" value="KAK9108590.1"/>
    <property type="molecule type" value="Genomic_DNA"/>
</dbReference>
<keyword evidence="2" id="KW-0012">Acyltransferase</keyword>